<keyword evidence="8" id="KW-0067">ATP-binding</keyword>
<dbReference type="SMART" id="SM00219">
    <property type="entry name" value="TyrKc"/>
    <property type="match status" value="1"/>
</dbReference>
<dbReference type="Pfam" id="PF07714">
    <property type="entry name" value="PK_Tyr_Ser-Thr"/>
    <property type="match status" value="1"/>
</dbReference>
<proteinExistence type="predicted"/>
<dbReference type="SUPFAM" id="SSF56112">
    <property type="entry name" value="Protein kinase-like (PK-like)"/>
    <property type="match status" value="1"/>
</dbReference>
<dbReference type="AlphaFoldDB" id="A0ABD2YX91"/>
<feature type="domain" description="Protein kinase" evidence="9">
    <location>
        <begin position="68"/>
        <end position="231"/>
    </location>
</feature>
<dbReference type="Gene3D" id="3.30.200.20">
    <property type="entry name" value="Phosphorylase Kinase, domain 1"/>
    <property type="match status" value="1"/>
</dbReference>
<evidence type="ECO:0000256" key="6">
    <source>
        <dbReference type="ARBA" id="ARBA00023136"/>
    </source>
</evidence>
<evidence type="ECO:0000256" key="4">
    <source>
        <dbReference type="ARBA" id="ARBA00022729"/>
    </source>
</evidence>
<evidence type="ECO:0000256" key="1">
    <source>
        <dbReference type="ARBA" id="ARBA00004479"/>
    </source>
</evidence>
<evidence type="ECO:0000256" key="5">
    <source>
        <dbReference type="ARBA" id="ARBA00022989"/>
    </source>
</evidence>
<accession>A0ABD2YX91</accession>
<reference evidence="10 11" key="1">
    <citation type="submission" date="2024-11" db="EMBL/GenBank/DDBJ databases">
        <title>A near-complete genome assembly of Cinchona calisaya.</title>
        <authorList>
            <person name="Lian D.C."/>
            <person name="Zhao X.W."/>
            <person name="Wei L."/>
        </authorList>
    </citation>
    <scope>NUCLEOTIDE SEQUENCE [LARGE SCALE GENOMIC DNA]</scope>
    <source>
        <tissue evidence="10">Nenye</tissue>
    </source>
</reference>
<keyword evidence="11" id="KW-1185">Reference proteome</keyword>
<dbReference type="InterPro" id="IPR011009">
    <property type="entry name" value="Kinase-like_dom_sf"/>
</dbReference>
<keyword evidence="7" id="KW-0325">Glycoprotein</keyword>
<dbReference type="PANTHER" id="PTHR27009">
    <property type="entry name" value="RUST RESISTANCE KINASE LR10-RELATED"/>
    <property type="match status" value="1"/>
</dbReference>
<keyword evidence="2" id="KW-0723">Serine/threonine-protein kinase</keyword>
<dbReference type="InterPro" id="IPR020635">
    <property type="entry name" value="Tyr_kinase_cat_dom"/>
</dbReference>
<evidence type="ECO:0000256" key="7">
    <source>
        <dbReference type="ARBA" id="ARBA00023180"/>
    </source>
</evidence>
<comment type="caution">
    <text evidence="10">The sequence shown here is derived from an EMBL/GenBank/DDBJ whole genome shotgun (WGS) entry which is preliminary data.</text>
</comment>
<keyword evidence="2" id="KW-0808">Transferase</keyword>
<name>A0ABD2YX91_9GENT</name>
<evidence type="ECO:0000256" key="3">
    <source>
        <dbReference type="ARBA" id="ARBA00022692"/>
    </source>
</evidence>
<dbReference type="EMBL" id="JBJUIK010000012">
    <property type="protein sequence ID" value="KAL3510735.1"/>
    <property type="molecule type" value="Genomic_DNA"/>
</dbReference>
<comment type="subcellular location">
    <subcellularLocation>
        <location evidence="1">Membrane</location>
        <topology evidence="1">Single-pass type I membrane protein</topology>
    </subcellularLocation>
</comment>
<keyword evidence="4" id="KW-0732">Signal</keyword>
<keyword evidence="8" id="KW-0547">Nucleotide-binding</keyword>
<dbReference type="InterPro" id="IPR001245">
    <property type="entry name" value="Ser-Thr/Tyr_kinase_cat_dom"/>
</dbReference>
<evidence type="ECO:0000256" key="2">
    <source>
        <dbReference type="ARBA" id="ARBA00022527"/>
    </source>
</evidence>
<evidence type="ECO:0000259" key="9">
    <source>
        <dbReference type="PROSITE" id="PS50011"/>
    </source>
</evidence>
<dbReference type="GO" id="GO:0016020">
    <property type="term" value="C:membrane"/>
    <property type="evidence" value="ECO:0007669"/>
    <property type="project" value="UniProtKB-SubCell"/>
</dbReference>
<evidence type="ECO:0000313" key="10">
    <source>
        <dbReference type="EMBL" id="KAL3510735.1"/>
    </source>
</evidence>
<protein>
    <recommendedName>
        <fullName evidence="9">Protein kinase domain-containing protein</fullName>
    </recommendedName>
</protein>
<dbReference type="InterPro" id="IPR000719">
    <property type="entry name" value="Prot_kinase_dom"/>
</dbReference>
<evidence type="ECO:0000256" key="8">
    <source>
        <dbReference type="PROSITE-ProRule" id="PRU10141"/>
    </source>
</evidence>
<dbReference type="InterPro" id="IPR045874">
    <property type="entry name" value="LRK10/LRL21-25-like"/>
</dbReference>
<dbReference type="GO" id="GO:0005524">
    <property type="term" value="F:ATP binding"/>
    <property type="evidence" value="ECO:0007669"/>
    <property type="project" value="UniProtKB-UniRule"/>
</dbReference>
<dbReference type="PROSITE" id="PS50011">
    <property type="entry name" value="PROTEIN_KINASE_DOM"/>
    <property type="match status" value="1"/>
</dbReference>
<sequence length="231" mass="25755">MCATVSAGAIAILVILAYSFRRKFSFYDFVDFLMSKTRKFQNVEDLLKNYGSLAPKRYSYSEVKKMTNSFKVKLGQGGYGSVYKGEFHDGSPIAVTVLKEPKGRGEEFINEVASIGRTSHVNIVNLLGFCFQGRQRAPIYEFMPNGSLDKRIDQGDNLGLDAVTKEEENVLARKIIIVSLWCIQTDPLNRPSSTKMVEMLEGSIEALQIPPKPFLSSPSRTFEGSSTINIT</sequence>
<dbReference type="Proteomes" id="UP001630127">
    <property type="component" value="Unassembled WGS sequence"/>
</dbReference>
<dbReference type="InterPro" id="IPR017441">
    <property type="entry name" value="Protein_kinase_ATP_BS"/>
</dbReference>
<dbReference type="GO" id="GO:0004674">
    <property type="term" value="F:protein serine/threonine kinase activity"/>
    <property type="evidence" value="ECO:0007669"/>
    <property type="project" value="UniProtKB-KW"/>
</dbReference>
<evidence type="ECO:0000313" key="11">
    <source>
        <dbReference type="Proteomes" id="UP001630127"/>
    </source>
</evidence>
<gene>
    <name evidence="10" type="ORF">ACH5RR_030136</name>
</gene>
<keyword evidence="6" id="KW-0472">Membrane</keyword>
<keyword evidence="3" id="KW-0812">Transmembrane</keyword>
<organism evidence="10 11">
    <name type="scientific">Cinchona calisaya</name>
    <dbReference type="NCBI Taxonomy" id="153742"/>
    <lineage>
        <taxon>Eukaryota</taxon>
        <taxon>Viridiplantae</taxon>
        <taxon>Streptophyta</taxon>
        <taxon>Embryophyta</taxon>
        <taxon>Tracheophyta</taxon>
        <taxon>Spermatophyta</taxon>
        <taxon>Magnoliopsida</taxon>
        <taxon>eudicotyledons</taxon>
        <taxon>Gunneridae</taxon>
        <taxon>Pentapetalae</taxon>
        <taxon>asterids</taxon>
        <taxon>lamiids</taxon>
        <taxon>Gentianales</taxon>
        <taxon>Rubiaceae</taxon>
        <taxon>Cinchonoideae</taxon>
        <taxon>Cinchoneae</taxon>
        <taxon>Cinchona</taxon>
    </lineage>
</organism>
<dbReference type="PROSITE" id="PS00107">
    <property type="entry name" value="PROTEIN_KINASE_ATP"/>
    <property type="match status" value="1"/>
</dbReference>
<feature type="binding site" evidence="8">
    <location>
        <position position="99"/>
    </location>
    <ligand>
        <name>ATP</name>
        <dbReference type="ChEBI" id="CHEBI:30616"/>
    </ligand>
</feature>
<keyword evidence="2" id="KW-0418">Kinase</keyword>
<keyword evidence="5" id="KW-1133">Transmembrane helix</keyword>